<accession>A0A067TWC6</accession>
<dbReference type="NCBIfam" id="TIGR00545">
    <property type="entry name" value="lipoyltrans"/>
    <property type="match status" value="1"/>
</dbReference>
<dbReference type="Pfam" id="PF21948">
    <property type="entry name" value="LplA-B_cat"/>
    <property type="match status" value="1"/>
</dbReference>
<dbReference type="InterPro" id="IPR004143">
    <property type="entry name" value="BPL_LPL_catalytic"/>
</dbReference>
<dbReference type="InterPro" id="IPR004562">
    <property type="entry name" value="LipoylTrfase_LipoateP_Ligase"/>
</dbReference>
<dbReference type="InterPro" id="IPR045864">
    <property type="entry name" value="aa-tRNA-synth_II/BPL/LPL"/>
</dbReference>
<dbReference type="PANTHER" id="PTHR12561:SF3">
    <property type="entry name" value="LIPOYLTRANSFERASE 1, MITOCHONDRIAL"/>
    <property type="match status" value="1"/>
</dbReference>
<dbReference type="HOGENOM" id="CLU_022986_3_1_1"/>
<keyword evidence="7" id="KW-1185">Reference proteome</keyword>
<reference evidence="7" key="1">
    <citation type="journal article" date="2014" name="Proc. Natl. Acad. Sci. U.S.A.">
        <title>Extensive sampling of basidiomycete genomes demonstrates inadequacy of the white-rot/brown-rot paradigm for wood decay fungi.</title>
        <authorList>
            <person name="Riley R."/>
            <person name="Salamov A.A."/>
            <person name="Brown D.W."/>
            <person name="Nagy L.G."/>
            <person name="Floudas D."/>
            <person name="Held B.W."/>
            <person name="Levasseur A."/>
            <person name="Lombard V."/>
            <person name="Morin E."/>
            <person name="Otillar R."/>
            <person name="Lindquist E.A."/>
            <person name="Sun H."/>
            <person name="LaButti K.M."/>
            <person name="Schmutz J."/>
            <person name="Jabbour D."/>
            <person name="Luo H."/>
            <person name="Baker S.E."/>
            <person name="Pisabarro A.G."/>
            <person name="Walton J.D."/>
            <person name="Blanchette R.A."/>
            <person name="Henrissat B."/>
            <person name="Martin F."/>
            <person name="Cullen D."/>
            <person name="Hibbett D.S."/>
            <person name="Grigoriev I.V."/>
        </authorList>
    </citation>
    <scope>NUCLEOTIDE SEQUENCE [LARGE SCALE GENOMIC DNA]</scope>
    <source>
        <strain evidence="7">CBS 339.88</strain>
    </source>
</reference>
<comment type="pathway">
    <text evidence="2">Protein modification; protein lipoylation via exogenous pathway; protein N(6)-(lipoyl)lysine from lipoate: step 2/2.</text>
</comment>
<evidence type="ECO:0000259" key="5">
    <source>
        <dbReference type="PROSITE" id="PS51733"/>
    </source>
</evidence>
<evidence type="ECO:0000256" key="3">
    <source>
        <dbReference type="ARBA" id="ARBA00008242"/>
    </source>
</evidence>
<evidence type="ECO:0000313" key="7">
    <source>
        <dbReference type="Proteomes" id="UP000027222"/>
    </source>
</evidence>
<dbReference type="GO" id="GO:0017118">
    <property type="term" value="F:lipoyltransferase activity"/>
    <property type="evidence" value="ECO:0007669"/>
    <property type="project" value="TreeGrafter"/>
</dbReference>
<dbReference type="PROSITE" id="PS51733">
    <property type="entry name" value="BPL_LPL_CATALYTIC"/>
    <property type="match status" value="1"/>
</dbReference>
<comment type="function">
    <text evidence="1">Catalyzes both the ATP-dependent activation of exogenously supplied lipoate to lipoyl-AMP and the transfer of the activated lipoyl onto the lipoyl domains of lipoate-dependent enzymes.</text>
</comment>
<dbReference type="EMBL" id="KL142368">
    <property type="protein sequence ID" value="KDR84269.1"/>
    <property type="molecule type" value="Genomic_DNA"/>
</dbReference>
<dbReference type="Gene3D" id="3.30.390.50">
    <property type="entry name" value="CO dehydrogenase flavoprotein, C-terminal domain"/>
    <property type="match status" value="1"/>
</dbReference>
<feature type="domain" description="BPL/LPL catalytic" evidence="5">
    <location>
        <begin position="75"/>
        <end position="257"/>
    </location>
</feature>
<protein>
    <recommendedName>
        <fullName evidence="4">Putative lipoate-protein ligase A</fullName>
    </recommendedName>
</protein>
<evidence type="ECO:0000256" key="2">
    <source>
        <dbReference type="ARBA" id="ARBA00005085"/>
    </source>
</evidence>
<dbReference type="GO" id="GO:0009249">
    <property type="term" value="P:protein lipoylation"/>
    <property type="evidence" value="ECO:0007669"/>
    <property type="project" value="InterPro"/>
</dbReference>
<dbReference type="PANTHER" id="PTHR12561">
    <property type="entry name" value="LIPOATE-PROTEIN LIGASE"/>
    <property type="match status" value="1"/>
</dbReference>
<comment type="similarity">
    <text evidence="3">Belongs to the LplA family.</text>
</comment>
<evidence type="ECO:0000313" key="6">
    <source>
        <dbReference type="EMBL" id="KDR84269.1"/>
    </source>
</evidence>
<dbReference type="CDD" id="cd16443">
    <property type="entry name" value="LplA"/>
    <property type="match status" value="1"/>
</dbReference>
<dbReference type="GO" id="GO:0005739">
    <property type="term" value="C:mitochondrion"/>
    <property type="evidence" value="ECO:0007669"/>
    <property type="project" value="TreeGrafter"/>
</dbReference>
<evidence type="ECO:0000256" key="4">
    <source>
        <dbReference type="ARBA" id="ARBA00015925"/>
    </source>
</evidence>
<dbReference type="Proteomes" id="UP000027222">
    <property type="component" value="Unassembled WGS sequence"/>
</dbReference>
<organism evidence="6 7">
    <name type="scientific">Galerina marginata (strain CBS 339.88)</name>
    <dbReference type="NCBI Taxonomy" id="685588"/>
    <lineage>
        <taxon>Eukaryota</taxon>
        <taxon>Fungi</taxon>
        <taxon>Dikarya</taxon>
        <taxon>Basidiomycota</taxon>
        <taxon>Agaricomycotina</taxon>
        <taxon>Agaricomycetes</taxon>
        <taxon>Agaricomycetidae</taxon>
        <taxon>Agaricales</taxon>
        <taxon>Agaricineae</taxon>
        <taxon>Strophariaceae</taxon>
        <taxon>Galerina</taxon>
    </lineage>
</organism>
<dbReference type="Gene3D" id="3.30.930.10">
    <property type="entry name" value="Bira Bifunctional Protein, Domain 2"/>
    <property type="match status" value="1"/>
</dbReference>
<sequence length="392" mass="44452">MLRWPIAQRAARLQARNVNHIKSSSHFLLRQGLRSLFATNANRGPPTPDHDIYVSASSDPYFNLTFEDWLFRHSPASSPLLFIYRDSPCVVIGRNQNPWTEVNFTALRDGTPFLRRRSGGGTVYHDLGNTNFSIHLPRTSFDRHATGRLVLRAVRSLGIDARLNERNDICVGPDKVSGSAYKIVNKRAYHHGTMLISTELDTLGDVLRPQKENIQTKGVGSVRSPVCNLQRFDSSLTHEQFTAAVVKQFCEEYGINSKPCIVHDTEDVKNFDYIQKGMAELSTWDWAFGQTPEFTHTLNEAFLWGSVTAEIRSKHGVISNLSVRVTDAHIPTAAIDSLSEFSRTFYQGKKYGFLPEVDDAELRTNCDQPTHVEGIELMREVYRWLQQAINIR</sequence>
<gene>
    <name evidence="6" type="ORF">GALMADRAFT_236976</name>
</gene>
<name>A0A067TWC6_GALM3</name>
<dbReference type="OrthoDB" id="201621at2759"/>
<dbReference type="UniPathway" id="UPA00537">
    <property type="reaction ID" value="UER00595"/>
</dbReference>
<dbReference type="SUPFAM" id="SSF55681">
    <property type="entry name" value="Class II aaRS and biotin synthetases"/>
    <property type="match status" value="1"/>
</dbReference>
<evidence type="ECO:0000256" key="1">
    <source>
        <dbReference type="ARBA" id="ARBA00003253"/>
    </source>
</evidence>
<proteinExistence type="inferred from homology"/>
<dbReference type="STRING" id="685588.A0A067TWC6"/>
<dbReference type="AlphaFoldDB" id="A0A067TWC6"/>